<feature type="non-terminal residue" evidence="6">
    <location>
        <position position="1"/>
    </location>
</feature>
<feature type="non-terminal residue" evidence="6">
    <location>
        <position position="204"/>
    </location>
</feature>
<reference evidence="6" key="1">
    <citation type="submission" date="2015-07" db="EMBL/GenBank/DDBJ databases">
        <title>Adaptation to a free-living lifestyle via gene acquisitions in the diplomonad Trepomonas sp. PC1.</title>
        <authorList>
            <person name="Xu F."/>
            <person name="Jerlstrom-Hultqvist J."/>
            <person name="Kolisko M."/>
            <person name="Simpson A.G.B."/>
            <person name="Roger A.J."/>
            <person name="Svard S.G."/>
            <person name="Andersson J.O."/>
        </authorList>
    </citation>
    <scope>NUCLEOTIDE SEQUENCE</scope>
    <source>
        <strain evidence="6">PC1</strain>
    </source>
</reference>
<dbReference type="GO" id="GO:0046872">
    <property type="term" value="F:metal ion binding"/>
    <property type="evidence" value="ECO:0007669"/>
    <property type="project" value="UniProtKB-KW"/>
</dbReference>
<dbReference type="GO" id="GO:0051536">
    <property type="term" value="F:iron-sulfur cluster binding"/>
    <property type="evidence" value="ECO:0007669"/>
    <property type="project" value="UniProtKB-KW"/>
</dbReference>
<dbReference type="GO" id="GO:0003824">
    <property type="term" value="F:catalytic activity"/>
    <property type="evidence" value="ECO:0007669"/>
    <property type="project" value="InterPro"/>
</dbReference>
<protein>
    <submittedName>
        <fullName evidence="6">Radical SAM domain protein</fullName>
    </submittedName>
</protein>
<dbReference type="Gene3D" id="3.80.30.20">
    <property type="entry name" value="tm_1862 like domain"/>
    <property type="match status" value="1"/>
</dbReference>
<dbReference type="InterPro" id="IPR023404">
    <property type="entry name" value="rSAM_horseshoe"/>
</dbReference>
<dbReference type="AlphaFoldDB" id="A0A146KAQ0"/>
<dbReference type="InterPro" id="IPR007197">
    <property type="entry name" value="rSAM"/>
</dbReference>
<accession>A0A146KAQ0</accession>
<keyword evidence="5" id="KW-0411">Iron-sulfur</keyword>
<dbReference type="SFLD" id="SFLDS00029">
    <property type="entry name" value="Radical_SAM"/>
    <property type="match status" value="1"/>
</dbReference>
<dbReference type="InterPro" id="IPR051198">
    <property type="entry name" value="BchE-like"/>
</dbReference>
<evidence type="ECO:0000256" key="5">
    <source>
        <dbReference type="ARBA" id="ARBA00023014"/>
    </source>
</evidence>
<evidence type="ECO:0000256" key="4">
    <source>
        <dbReference type="ARBA" id="ARBA00023004"/>
    </source>
</evidence>
<comment type="cofactor">
    <cofactor evidence="1">
        <name>[4Fe-4S] cluster</name>
        <dbReference type="ChEBI" id="CHEBI:49883"/>
    </cofactor>
</comment>
<dbReference type="InterPro" id="IPR058240">
    <property type="entry name" value="rSAM_sf"/>
</dbReference>
<keyword evidence="2" id="KW-0949">S-adenosyl-L-methionine</keyword>
<evidence type="ECO:0000256" key="3">
    <source>
        <dbReference type="ARBA" id="ARBA00022723"/>
    </source>
</evidence>
<evidence type="ECO:0000256" key="2">
    <source>
        <dbReference type="ARBA" id="ARBA00022691"/>
    </source>
</evidence>
<dbReference type="SFLD" id="SFLDG01082">
    <property type="entry name" value="B12-binding_domain_containing"/>
    <property type="match status" value="1"/>
</dbReference>
<gene>
    <name evidence="6" type="ORF">TPC1_15581</name>
</gene>
<sequence>LVKFCLSKEEHPRIQGIVYKNQVEKNNYPCEINLKQLKSPFMQSEFQEMFQKQVFIRWETKRGCYYKCSYCQHAGNIPKVLEFDMARISQEINFICKNKQIQDIAVLDPVFNCGSTHLLVLKELIDGKYSGTINFQIRLELINEEFLSNIQKLNLTAKVVLEAGIQSIHEKEQIVIRRQMKMEIIKSKIQLILQKKIQLEISLI</sequence>
<dbReference type="SUPFAM" id="SSF102114">
    <property type="entry name" value="Radical SAM enzymes"/>
    <property type="match status" value="1"/>
</dbReference>
<dbReference type="GO" id="GO:0005829">
    <property type="term" value="C:cytosol"/>
    <property type="evidence" value="ECO:0007669"/>
    <property type="project" value="TreeGrafter"/>
</dbReference>
<proteinExistence type="predicted"/>
<dbReference type="PANTHER" id="PTHR43409:SF16">
    <property type="entry name" value="SLR0320 PROTEIN"/>
    <property type="match status" value="1"/>
</dbReference>
<dbReference type="PANTHER" id="PTHR43409">
    <property type="entry name" value="ANAEROBIC MAGNESIUM-PROTOPORPHYRIN IX MONOMETHYL ESTER CYCLASE-RELATED"/>
    <property type="match status" value="1"/>
</dbReference>
<organism evidence="6">
    <name type="scientific">Trepomonas sp. PC1</name>
    <dbReference type="NCBI Taxonomy" id="1076344"/>
    <lineage>
        <taxon>Eukaryota</taxon>
        <taxon>Metamonada</taxon>
        <taxon>Diplomonadida</taxon>
        <taxon>Hexamitidae</taxon>
        <taxon>Hexamitinae</taxon>
        <taxon>Trepomonas</taxon>
    </lineage>
</organism>
<keyword evidence="4" id="KW-0408">Iron</keyword>
<name>A0A146KAQ0_9EUKA</name>
<evidence type="ECO:0000313" key="6">
    <source>
        <dbReference type="EMBL" id="JAP92469.1"/>
    </source>
</evidence>
<dbReference type="EMBL" id="GDID01004137">
    <property type="protein sequence ID" value="JAP92469.1"/>
    <property type="molecule type" value="Transcribed_RNA"/>
</dbReference>
<keyword evidence="3" id="KW-0479">Metal-binding</keyword>
<evidence type="ECO:0000256" key="1">
    <source>
        <dbReference type="ARBA" id="ARBA00001966"/>
    </source>
</evidence>